<proteinExistence type="predicted"/>
<organism evidence="1 2">
    <name type="scientific">Rothia nasimurium</name>
    <dbReference type="NCBI Taxonomy" id="85336"/>
    <lineage>
        <taxon>Bacteria</taxon>
        <taxon>Bacillati</taxon>
        <taxon>Actinomycetota</taxon>
        <taxon>Actinomycetes</taxon>
        <taxon>Micrococcales</taxon>
        <taxon>Micrococcaceae</taxon>
        <taxon>Rothia</taxon>
    </lineage>
</organism>
<accession>A0A1Y1RPD6</accession>
<evidence type="ECO:0000313" key="1">
    <source>
        <dbReference type="EMBL" id="ORC16076.1"/>
    </source>
</evidence>
<gene>
    <name evidence="1" type="ORF">A7979_05585</name>
</gene>
<evidence type="ECO:0000313" key="2">
    <source>
        <dbReference type="Proteomes" id="UP000192359"/>
    </source>
</evidence>
<dbReference type="EMBL" id="LXWF01000041">
    <property type="protein sequence ID" value="ORC16076.1"/>
    <property type="molecule type" value="Genomic_DNA"/>
</dbReference>
<reference evidence="1 2" key="1">
    <citation type="submission" date="2016-05" db="EMBL/GenBank/DDBJ databases">
        <title>Draft genome sequence of a porcine commensal Rothia nasimurium.</title>
        <authorList>
            <person name="Gaiser R.A."/>
            <person name="Van Baarlen P."/>
            <person name="Wells J.M."/>
        </authorList>
    </citation>
    <scope>NUCLEOTIDE SEQUENCE [LARGE SCALE GENOMIC DNA]</scope>
    <source>
        <strain evidence="1 2">PT-32</strain>
    </source>
</reference>
<dbReference type="Proteomes" id="UP000192359">
    <property type="component" value="Unassembled WGS sequence"/>
</dbReference>
<dbReference type="RefSeq" id="WP_083092662.1">
    <property type="nucleotide sequence ID" value="NZ_LXWF01000041.1"/>
</dbReference>
<protein>
    <submittedName>
        <fullName evidence="1">Uncharacterized protein</fullName>
    </submittedName>
</protein>
<dbReference type="AlphaFoldDB" id="A0A1Y1RPD6"/>
<comment type="caution">
    <text evidence="1">The sequence shown here is derived from an EMBL/GenBank/DDBJ whole genome shotgun (WGS) entry which is preliminary data.</text>
</comment>
<sequence length="116" mass="12775">MKGRKERGRKFRDGQTYRSALDPVVRHLKDLQEALDTLVVGIEEGFAGYGQGSGNGNALLATGEVIGVGLRLMPQTYLLSQDAGEKITAWVYIPPVSKQAQLRERYPLVPGGEWCE</sequence>
<name>A0A1Y1RPD6_9MICC</name>
<keyword evidence="2" id="KW-1185">Reference proteome</keyword>